<feature type="compositionally biased region" description="Low complexity" evidence="2">
    <location>
        <begin position="230"/>
        <end position="244"/>
    </location>
</feature>
<evidence type="ECO:0000256" key="1">
    <source>
        <dbReference type="ARBA" id="ARBA00009207"/>
    </source>
</evidence>
<evidence type="ECO:0000256" key="2">
    <source>
        <dbReference type="SAM" id="MobiDB-lite"/>
    </source>
</evidence>
<reference evidence="3" key="1">
    <citation type="submission" date="2020-12" db="EMBL/GenBank/DDBJ databases">
        <title>Metabolic potential, ecology and presence of endohyphal bacteria is reflected in genomic diversity of Mucoromycotina.</title>
        <authorList>
            <person name="Muszewska A."/>
            <person name="Okrasinska A."/>
            <person name="Steczkiewicz K."/>
            <person name="Drgas O."/>
            <person name="Orlowska M."/>
            <person name="Perlinska-Lenart U."/>
            <person name="Aleksandrzak-Piekarczyk T."/>
            <person name="Szatraj K."/>
            <person name="Zielenkiewicz U."/>
            <person name="Pilsyk S."/>
            <person name="Malc E."/>
            <person name="Mieczkowski P."/>
            <person name="Kruszewska J.S."/>
            <person name="Biernat P."/>
            <person name="Pawlowska J."/>
        </authorList>
    </citation>
    <scope>NUCLEOTIDE SEQUENCE</scope>
    <source>
        <strain evidence="3">WA0000067209</strain>
    </source>
</reference>
<gene>
    <name evidence="3" type="ORF">INT43_000428</name>
</gene>
<dbReference type="PANTHER" id="PTHR16487">
    <property type="entry name" value="PPP4R2-RELATED PROTEIN"/>
    <property type="match status" value="1"/>
</dbReference>
<dbReference type="AlphaFoldDB" id="A0A8H7Q3S5"/>
<name>A0A8H7Q3S5_MORIS</name>
<feature type="compositionally biased region" description="Basic and acidic residues" evidence="2">
    <location>
        <begin position="279"/>
        <end position="297"/>
    </location>
</feature>
<feature type="compositionally biased region" description="Low complexity" evidence="2">
    <location>
        <begin position="267"/>
        <end position="277"/>
    </location>
</feature>
<protein>
    <recommendedName>
        <fullName evidence="5">Serine/threonine-protein phosphatase 4 regulatory subunit 2</fullName>
    </recommendedName>
</protein>
<evidence type="ECO:0000313" key="4">
    <source>
        <dbReference type="Proteomes" id="UP000654370"/>
    </source>
</evidence>
<dbReference type="PANTHER" id="PTHR16487:SF0">
    <property type="entry name" value="PROTEIN PHOSPHATASE 4 REGULATORY SUBUNIT 2-RELATED"/>
    <property type="match status" value="1"/>
</dbReference>
<evidence type="ECO:0000313" key="3">
    <source>
        <dbReference type="EMBL" id="KAG2184519.1"/>
    </source>
</evidence>
<organism evidence="3 4">
    <name type="scientific">Mortierella isabellina</name>
    <name type="common">Filamentous fungus</name>
    <name type="synonym">Umbelopsis isabellina</name>
    <dbReference type="NCBI Taxonomy" id="91625"/>
    <lineage>
        <taxon>Eukaryota</taxon>
        <taxon>Fungi</taxon>
        <taxon>Fungi incertae sedis</taxon>
        <taxon>Mucoromycota</taxon>
        <taxon>Mucoromycotina</taxon>
        <taxon>Umbelopsidomycetes</taxon>
        <taxon>Umbelopsidales</taxon>
        <taxon>Umbelopsidaceae</taxon>
        <taxon>Umbelopsis</taxon>
    </lineage>
</organism>
<dbReference type="OrthoDB" id="341898at2759"/>
<feature type="region of interest" description="Disordered" evidence="2">
    <location>
        <begin position="1"/>
        <end position="54"/>
    </location>
</feature>
<feature type="compositionally biased region" description="Basic and acidic residues" evidence="2">
    <location>
        <begin position="215"/>
        <end position="227"/>
    </location>
</feature>
<feature type="region of interest" description="Disordered" evidence="2">
    <location>
        <begin position="215"/>
        <end position="317"/>
    </location>
</feature>
<dbReference type="EMBL" id="JAEPQZ010000002">
    <property type="protein sequence ID" value="KAG2184519.1"/>
    <property type="molecule type" value="Genomic_DNA"/>
</dbReference>
<dbReference type="Pfam" id="PF09184">
    <property type="entry name" value="PPP4R2"/>
    <property type="match status" value="1"/>
</dbReference>
<evidence type="ECO:0008006" key="5">
    <source>
        <dbReference type="Google" id="ProtNLM"/>
    </source>
</evidence>
<comment type="caution">
    <text evidence="3">The sequence shown here is derived from an EMBL/GenBank/DDBJ whole genome shotgun (WGS) entry which is preliminary data.</text>
</comment>
<dbReference type="GO" id="GO:0030289">
    <property type="term" value="C:protein phosphatase 4 complex"/>
    <property type="evidence" value="ECO:0007669"/>
    <property type="project" value="InterPro"/>
</dbReference>
<dbReference type="GO" id="GO:0019888">
    <property type="term" value="F:protein phosphatase regulator activity"/>
    <property type="evidence" value="ECO:0007669"/>
    <property type="project" value="InterPro"/>
</dbReference>
<accession>A0A8H7Q3S5</accession>
<sequence length="317" mass="35028">MSNSNGHATAISDETKSPEQSLEIPKAMNERTIPDAVMEDDSEQTTDLPVQDPASAANPDLIAIANTDVLSVPWLELKATAKDRLLEITEQDLISPEPNSDLQEECKELLSQIIEAFDTMEDPPFTIQRLCELLVSPARHYTSRVKYLRAVVLITSSVTDFPSFDDEEESPKDSQDWESNDAVVNSINGQPGHLTDATMNIVTHPIKEPLQFRHDHSSHEYQQELQHHMSSTAEASSSPSDRSTMQSGAISDIMQEDDEKPTTSATVVSDVVDVGNMNDDDKEKASHDSNTEKVVEDEGKDEGEGEEEIDESMDTTV</sequence>
<keyword evidence="4" id="KW-1185">Reference proteome</keyword>
<comment type="similarity">
    <text evidence="1">Belongs to the PPP4R2 family.</text>
</comment>
<dbReference type="GO" id="GO:0005737">
    <property type="term" value="C:cytoplasm"/>
    <property type="evidence" value="ECO:0007669"/>
    <property type="project" value="TreeGrafter"/>
</dbReference>
<feature type="compositionally biased region" description="Acidic residues" evidence="2">
    <location>
        <begin position="298"/>
        <end position="317"/>
    </location>
</feature>
<proteinExistence type="inferred from homology"/>
<dbReference type="Proteomes" id="UP000654370">
    <property type="component" value="Unassembled WGS sequence"/>
</dbReference>
<dbReference type="GO" id="GO:0005634">
    <property type="term" value="C:nucleus"/>
    <property type="evidence" value="ECO:0007669"/>
    <property type="project" value="TreeGrafter"/>
</dbReference>
<dbReference type="InterPro" id="IPR015267">
    <property type="entry name" value="PPP4R2"/>
</dbReference>